<organism evidence="1 2">
    <name type="scientific">Colletotrichum incanum</name>
    <name type="common">Soybean anthracnose fungus</name>
    <dbReference type="NCBI Taxonomy" id="1573173"/>
    <lineage>
        <taxon>Eukaryota</taxon>
        <taxon>Fungi</taxon>
        <taxon>Dikarya</taxon>
        <taxon>Ascomycota</taxon>
        <taxon>Pezizomycotina</taxon>
        <taxon>Sordariomycetes</taxon>
        <taxon>Hypocreomycetidae</taxon>
        <taxon>Glomerellales</taxon>
        <taxon>Glomerellaceae</taxon>
        <taxon>Colletotrichum</taxon>
        <taxon>Colletotrichum spaethianum species complex</taxon>
    </lineage>
</organism>
<dbReference type="PANTHER" id="PTHR42030">
    <property type="entry name" value="DRBM DOMAIN-CONTAINING PROTEIN"/>
    <property type="match status" value="1"/>
</dbReference>
<feature type="non-terminal residue" evidence="1">
    <location>
        <position position="1"/>
    </location>
</feature>
<name>A0A167DYJ3_COLIC</name>
<dbReference type="EMBL" id="LFIW01000871">
    <property type="protein sequence ID" value="KZL84496.1"/>
    <property type="molecule type" value="Genomic_DNA"/>
</dbReference>
<evidence type="ECO:0000313" key="2">
    <source>
        <dbReference type="Proteomes" id="UP000076584"/>
    </source>
</evidence>
<dbReference type="SUPFAM" id="SSF54768">
    <property type="entry name" value="dsRNA-binding domain-like"/>
    <property type="match status" value="1"/>
</dbReference>
<reference evidence="1 2" key="1">
    <citation type="submission" date="2015-06" db="EMBL/GenBank/DDBJ databases">
        <title>Survival trade-offs in plant roots during colonization by closely related pathogenic and mutualistic fungi.</title>
        <authorList>
            <person name="Hacquard S."/>
            <person name="Kracher B."/>
            <person name="Hiruma K."/>
            <person name="Weinman A."/>
            <person name="Muench P."/>
            <person name="Garrido Oter R."/>
            <person name="Ver Loren van Themaat E."/>
            <person name="Dallerey J.-F."/>
            <person name="Damm U."/>
            <person name="Henrissat B."/>
            <person name="Lespinet O."/>
            <person name="Thon M."/>
            <person name="Kemen E."/>
            <person name="McHardy A.C."/>
            <person name="Schulze-Lefert P."/>
            <person name="O'Connell R.J."/>
        </authorList>
    </citation>
    <scope>NUCLEOTIDE SEQUENCE [LARGE SCALE GENOMIC DNA]</scope>
    <source>
        <strain evidence="1 2">MAFF 238704</strain>
    </source>
</reference>
<sequence>LWPTWNLNHSQQPTVTSSMAGTLSDRKGINWQQRLEDACCEANIADPGFRLVSERRGRRTAWSSRVLVDGRTFQAQFWYDGKNEKNMRDNAAE</sequence>
<dbReference type="AlphaFoldDB" id="A0A167DYJ3"/>
<dbReference type="PANTHER" id="PTHR42030:SF1">
    <property type="entry name" value="DRBM DOMAIN-CONTAINING PROTEIN"/>
    <property type="match status" value="1"/>
</dbReference>
<keyword evidence="2" id="KW-1185">Reference proteome</keyword>
<evidence type="ECO:0000313" key="1">
    <source>
        <dbReference type="EMBL" id="KZL84496.1"/>
    </source>
</evidence>
<accession>A0A167DYJ3</accession>
<gene>
    <name evidence="1" type="ORF">CI238_13464</name>
</gene>
<feature type="non-terminal residue" evidence="1">
    <location>
        <position position="93"/>
    </location>
</feature>
<comment type="caution">
    <text evidence="1">The sequence shown here is derived from an EMBL/GenBank/DDBJ whole genome shotgun (WGS) entry which is preliminary data.</text>
</comment>
<protein>
    <submittedName>
        <fullName evidence="1">Uncharacterized protein</fullName>
    </submittedName>
</protein>
<dbReference type="Proteomes" id="UP000076584">
    <property type="component" value="Unassembled WGS sequence"/>
</dbReference>
<proteinExistence type="predicted"/>